<feature type="domain" description="Archease" evidence="5">
    <location>
        <begin position="11"/>
        <end position="150"/>
    </location>
</feature>
<dbReference type="InterPro" id="IPR023572">
    <property type="entry name" value="Archease_dom"/>
</dbReference>
<protein>
    <recommendedName>
        <fullName evidence="5">Archease domain-containing protein</fullName>
    </recommendedName>
</protein>
<evidence type="ECO:0000259" key="5">
    <source>
        <dbReference type="Pfam" id="PF01951"/>
    </source>
</evidence>
<proteinExistence type="inferred from homology"/>
<gene>
    <name evidence="6" type="ORF">S03H2_15625</name>
</gene>
<organism evidence="6">
    <name type="scientific">marine sediment metagenome</name>
    <dbReference type="NCBI Taxonomy" id="412755"/>
    <lineage>
        <taxon>unclassified sequences</taxon>
        <taxon>metagenomes</taxon>
        <taxon>ecological metagenomes</taxon>
    </lineage>
</organism>
<dbReference type="InterPro" id="IPR036820">
    <property type="entry name" value="Archease_dom_sf"/>
</dbReference>
<keyword evidence="2" id="KW-0819">tRNA processing</keyword>
<keyword evidence="4" id="KW-0106">Calcium</keyword>
<dbReference type="GO" id="GO:0046872">
    <property type="term" value="F:metal ion binding"/>
    <property type="evidence" value="ECO:0007669"/>
    <property type="project" value="UniProtKB-KW"/>
</dbReference>
<evidence type="ECO:0000256" key="4">
    <source>
        <dbReference type="ARBA" id="ARBA00022837"/>
    </source>
</evidence>
<dbReference type="SUPFAM" id="SSF69819">
    <property type="entry name" value="MTH1598-like"/>
    <property type="match status" value="1"/>
</dbReference>
<name>X1EQ56_9ZZZZ</name>
<accession>X1EQ56</accession>
<keyword evidence="3" id="KW-0479">Metal-binding</keyword>
<evidence type="ECO:0000256" key="1">
    <source>
        <dbReference type="ARBA" id="ARBA00007963"/>
    </source>
</evidence>
<dbReference type="Gene3D" id="3.55.10.10">
    <property type="entry name" value="Archease domain"/>
    <property type="match status" value="1"/>
</dbReference>
<dbReference type="EMBL" id="BARU01007954">
    <property type="protein sequence ID" value="GAH34722.1"/>
    <property type="molecule type" value="Genomic_DNA"/>
</dbReference>
<evidence type="ECO:0000313" key="6">
    <source>
        <dbReference type="EMBL" id="GAH34722.1"/>
    </source>
</evidence>
<dbReference type="AlphaFoldDB" id="X1EQ56"/>
<dbReference type="GO" id="GO:0008033">
    <property type="term" value="P:tRNA processing"/>
    <property type="evidence" value="ECO:0007669"/>
    <property type="project" value="UniProtKB-KW"/>
</dbReference>
<evidence type="ECO:0000256" key="2">
    <source>
        <dbReference type="ARBA" id="ARBA00022694"/>
    </source>
</evidence>
<dbReference type="NCBIfam" id="NF001617">
    <property type="entry name" value="PRK00407.1"/>
    <property type="match status" value="1"/>
</dbReference>
<dbReference type="PANTHER" id="PTHR12682">
    <property type="entry name" value="ARCHEASE"/>
    <property type="match status" value="1"/>
</dbReference>
<dbReference type="PANTHER" id="PTHR12682:SF11">
    <property type="entry name" value="PROTEIN ARCHEASE"/>
    <property type="match status" value="1"/>
</dbReference>
<sequence>NNTIRMKKAGFEFRDHTADVQVRSWGPSLEEAFSQTAYSLMATITPDLKKISPKIEKKITIKAEDKEALLFDFLSEFLYIFDVDELVFSQIDVNKIEKFNDNYKLQAILKGEKFDLGKHEIGIEVKAITYSFMNIEEKHASTIIDIVYDI</sequence>
<reference evidence="6" key="1">
    <citation type="journal article" date="2014" name="Front. Microbiol.">
        <title>High frequency of phylogenetically diverse reductive dehalogenase-homologous genes in deep subseafloor sedimentary metagenomes.</title>
        <authorList>
            <person name="Kawai M."/>
            <person name="Futagami T."/>
            <person name="Toyoda A."/>
            <person name="Takaki Y."/>
            <person name="Nishi S."/>
            <person name="Hori S."/>
            <person name="Arai W."/>
            <person name="Tsubouchi T."/>
            <person name="Morono Y."/>
            <person name="Uchiyama I."/>
            <person name="Ito T."/>
            <person name="Fujiyama A."/>
            <person name="Inagaki F."/>
            <person name="Takami H."/>
        </authorList>
    </citation>
    <scope>NUCLEOTIDE SEQUENCE</scope>
    <source>
        <strain evidence="6">Expedition CK06-06</strain>
    </source>
</reference>
<comment type="caution">
    <text evidence="6">The sequence shown here is derived from an EMBL/GenBank/DDBJ whole genome shotgun (WGS) entry which is preliminary data.</text>
</comment>
<evidence type="ECO:0000256" key="3">
    <source>
        <dbReference type="ARBA" id="ARBA00022723"/>
    </source>
</evidence>
<comment type="similarity">
    <text evidence="1">Belongs to the archease family.</text>
</comment>
<dbReference type="Pfam" id="PF01951">
    <property type="entry name" value="Archease"/>
    <property type="match status" value="1"/>
</dbReference>
<feature type="non-terminal residue" evidence="6">
    <location>
        <position position="1"/>
    </location>
</feature>
<dbReference type="InterPro" id="IPR002804">
    <property type="entry name" value="Archease"/>
</dbReference>